<feature type="region of interest" description="Disordered" evidence="5">
    <location>
        <begin position="999"/>
        <end position="1041"/>
    </location>
</feature>
<reference evidence="7 8" key="1">
    <citation type="journal article" date="2019" name="Int. J. Syst. Evol. Microbiol.">
        <title>The Global Catalogue of Microorganisms (GCM) 10K type strain sequencing project: providing services to taxonomists for standard genome sequencing and annotation.</title>
        <authorList>
            <consortium name="The Broad Institute Genomics Platform"/>
            <consortium name="The Broad Institute Genome Sequencing Center for Infectious Disease"/>
            <person name="Wu L."/>
            <person name="Ma J."/>
        </authorList>
    </citation>
    <scope>NUCLEOTIDE SEQUENCE [LARGE SCALE GENOMIC DNA]</scope>
    <source>
        <strain evidence="7 8">JCM 14545</strain>
    </source>
</reference>
<dbReference type="InterPro" id="IPR057326">
    <property type="entry name" value="KR_dom"/>
</dbReference>
<evidence type="ECO:0000259" key="6">
    <source>
        <dbReference type="PROSITE" id="PS52004"/>
    </source>
</evidence>
<dbReference type="Gene3D" id="3.30.70.250">
    <property type="entry name" value="Malonyl-CoA ACP transacylase, ACP-binding"/>
    <property type="match status" value="1"/>
</dbReference>
<dbReference type="SUPFAM" id="SSF52151">
    <property type="entry name" value="FabD/lysophospholipase-like"/>
    <property type="match status" value="1"/>
</dbReference>
<dbReference type="SMART" id="SM00825">
    <property type="entry name" value="PKS_KS"/>
    <property type="match status" value="1"/>
</dbReference>
<dbReference type="Pfam" id="PF08659">
    <property type="entry name" value="KR"/>
    <property type="match status" value="1"/>
</dbReference>
<dbReference type="CDD" id="cd00833">
    <property type="entry name" value="PKS"/>
    <property type="match status" value="1"/>
</dbReference>
<evidence type="ECO:0000313" key="8">
    <source>
        <dbReference type="Proteomes" id="UP001501116"/>
    </source>
</evidence>
<feature type="compositionally biased region" description="Pro residues" evidence="5">
    <location>
        <begin position="1008"/>
        <end position="1036"/>
    </location>
</feature>
<keyword evidence="4" id="KW-0012">Acyltransferase</keyword>
<dbReference type="InterPro" id="IPR001227">
    <property type="entry name" value="Ac_transferase_dom_sf"/>
</dbReference>
<dbReference type="Pfam" id="PF00698">
    <property type="entry name" value="Acyl_transf_1"/>
    <property type="match status" value="1"/>
</dbReference>
<comment type="caution">
    <text evidence="7">The sequence shown here is derived from an EMBL/GenBank/DDBJ whole genome shotgun (WGS) entry which is preliminary data.</text>
</comment>
<gene>
    <name evidence="7" type="ORF">GCM10009754_28620</name>
</gene>
<proteinExistence type="predicted"/>
<dbReference type="SUPFAM" id="SSF55048">
    <property type="entry name" value="Probable ACP-binding domain of malonyl-CoA ACP transacylase"/>
    <property type="match status" value="1"/>
</dbReference>
<dbReference type="Gene3D" id="3.40.366.10">
    <property type="entry name" value="Malonyl-Coenzyme A Acyl Carrier Protein, domain 2"/>
    <property type="match status" value="1"/>
</dbReference>
<dbReference type="InterPro" id="IPR016036">
    <property type="entry name" value="Malonyl_transacylase_ACP-bd"/>
</dbReference>
<sequence length="1574" mass="165735">MPSESGLPRPVPIAIVGLTAIMPGATDVAAFWRNVVSGRDLLTEVPATRWSLEDFYDPDPRAVDKTYCRRGAFLPEVEFDPMRFGISPNKLAATDTAQLLAVLAADRVLASLEGVAGERVSVFLGAAASQLLGEMAGRMGRPVWEKVLRDNGIGDEQAARVCEEILGHAAPWQEATFPGMLTNVIAGRVANRFDFHGANFTVDAACASSLAALSVAADELALGRADLVLTGGVDTLNNPMTFIAFSKTPALSPTGDCRPFSDQADGMMLGEGLALFALKRLADAEAGGDAIHAVITGIGSSSDGAGTSIYAPARSGQERALRRAYAAAGYGPETVELVEAHGTATQTGDAAEIAALRTVFADQTRARWCALGSVKSQIGHAKAAAGAAGLLKAVLALRHRVLPPTIKVDRPHPELAVDDSPFYVNTATRPWLRDDRHPRRASVSSFGFGGTNFHVTLEEYRPRHRGRMAPACTSRPTELVLASADSPDTLIARCRELAASTGSLPLLAQRAQHEFDARSTCRLGLVAADSGDLAAKLDQAAQQITARPGGFHTPAGAHYANGPRQAGRIGFLFPGQGSQYVGMGADLAVHFPHAHEVWSESAAALPGLAERVFPIPVFTEEDRARQRDRLRATEWAQPAIAAASVALLTVLDSAGIRPDGVAGHSFGELTALHAARAIDASTLLRLARRRGELFRDVPAGPGGMLAVEAVPEEIADQLAGRQVWIANHNTPRQLVLSGTADALSEVEKLLPPTAGARRLGTSAAFHCPLVAPVAEPLAEYLATQPVRSPLLDVYSNTHATRHPLAPDDIRHSIADQVAAPVRFADMISAMYADGVRTFVEVGPGRVLTGLVRQTLDGREHHAIATDHPNRDGVTALHEALAQLAVLGVPMSFGGLWQGADLPRARDAGEHGRMPIMIGGANHGSRYPAPAGPTPPAVPPPASSPPAPVLPPAPAPMPDPGGGTAVEALLEVQRQTSQAHSAYLAMAAQSVHAIGAMTDPATARARAPEPAPPHPAHTPTAPPVEPDLPGGPGPHADPPTGELVTTDLEATLLSAVSDTTGYPLEVLSPDMELEADLGLDSITRAQVFATVRPMLPGLEAIGRTALSELATLRTVGEIAIRLRAVIGTGPPVTTVVSTRPRRQILELVPARPDGKAATPPEGTLAILRDSSGIAENLAHQLTARGVPAVVHDTAPPDAGGVVFLGGLAPVRTPEQAWEIHTAAFHTARTVAPRMTAAGGLFVTVQDTGGFGLRHCDPLRSWLGGLAALPRTARWEWPKATTRAIDCRTEGRSNSEIATMIADELLRIDHNRDVYLDGDGNRWTPAIIEAEPAEPAFLPLDHDPVLLVTGGGRGITAAAVIALAQHQPAGFVLCGSSADPPQDTISTLEATGSRVRYLAVDARDRERLHDELAGVRSDWGPVTGLVHGAGVLADGRIEHKTDEQFHQVFSTKTAGLRAVLAETRDDPLRLVVVFSSVSGTVGNPGQSDYAMANETLNHVLAAERARRPDAIVRSMIWGPWHGGMVTPAIQETLAMAGVRTMSIEEGVRSFLAELGTTATDPRVILSADSLGEAETR</sequence>
<organism evidence="7 8">
    <name type="scientific">Amycolatopsis minnesotensis</name>
    <dbReference type="NCBI Taxonomy" id="337894"/>
    <lineage>
        <taxon>Bacteria</taxon>
        <taxon>Bacillati</taxon>
        <taxon>Actinomycetota</taxon>
        <taxon>Actinomycetes</taxon>
        <taxon>Pseudonocardiales</taxon>
        <taxon>Pseudonocardiaceae</taxon>
        <taxon>Amycolatopsis</taxon>
    </lineage>
</organism>
<dbReference type="InterPro" id="IPR014043">
    <property type="entry name" value="Acyl_transferase_dom"/>
</dbReference>
<dbReference type="Proteomes" id="UP001501116">
    <property type="component" value="Unassembled WGS sequence"/>
</dbReference>
<dbReference type="InterPro" id="IPR050091">
    <property type="entry name" value="PKS_NRPS_Biosynth_Enz"/>
</dbReference>
<dbReference type="SUPFAM" id="SSF47336">
    <property type="entry name" value="ACP-like"/>
    <property type="match status" value="1"/>
</dbReference>
<evidence type="ECO:0000256" key="1">
    <source>
        <dbReference type="ARBA" id="ARBA00022450"/>
    </source>
</evidence>
<dbReference type="PANTHER" id="PTHR43775:SF51">
    <property type="entry name" value="INACTIVE PHENOLPHTHIOCEROL SYNTHESIS POLYKETIDE SYNTHASE TYPE I PKS1-RELATED"/>
    <property type="match status" value="1"/>
</dbReference>
<keyword evidence="2" id="KW-0597">Phosphoprotein</keyword>
<dbReference type="InterPro" id="IPR032821">
    <property type="entry name" value="PKS_assoc"/>
</dbReference>
<dbReference type="Pfam" id="PF02801">
    <property type="entry name" value="Ketoacyl-synt_C"/>
    <property type="match status" value="1"/>
</dbReference>
<dbReference type="SUPFAM" id="SSF53901">
    <property type="entry name" value="Thiolase-like"/>
    <property type="match status" value="1"/>
</dbReference>
<keyword evidence="1" id="KW-0596">Phosphopantetheine</keyword>
<dbReference type="InterPro" id="IPR016035">
    <property type="entry name" value="Acyl_Trfase/lysoPLipase"/>
</dbReference>
<evidence type="ECO:0000256" key="2">
    <source>
        <dbReference type="ARBA" id="ARBA00022553"/>
    </source>
</evidence>
<accession>A0ABN2QR47</accession>
<evidence type="ECO:0000256" key="3">
    <source>
        <dbReference type="ARBA" id="ARBA00022679"/>
    </source>
</evidence>
<dbReference type="InterPro" id="IPR016039">
    <property type="entry name" value="Thiolase-like"/>
</dbReference>
<dbReference type="SUPFAM" id="SSF51735">
    <property type="entry name" value="NAD(P)-binding Rossmann-fold domains"/>
    <property type="match status" value="2"/>
</dbReference>
<feature type="compositionally biased region" description="Pro residues" evidence="5">
    <location>
        <begin position="929"/>
        <end position="958"/>
    </location>
</feature>
<dbReference type="EMBL" id="BAAANN010000010">
    <property type="protein sequence ID" value="GAA1956891.1"/>
    <property type="molecule type" value="Genomic_DNA"/>
</dbReference>
<dbReference type="InterPro" id="IPR020841">
    <property type="entry name" value="PKS_Beta-ketoAc_synthase_dom"/>
</dbReference>
<dbReference type="InterPro" id="IPR013968">
    <property type="entry name" value="PKS_KR"/>
</dbReference>
<dbReference type="InterPro" id="IPR036736">
    <property type="entry name" value="ACP-like_sf"/>
</dbReference>
<dbReference type="InterPro" id="IPR009081">
    <property type="entry name" value="PP-bd_ACP"/>
</dbReference>
<dbReference type="CDD" id="cd08953">
    <property type="entry name" value="KR_2_SDR_x"/>
    <property type="match status" value="1"/>
</dbReference>
<dbReference type="Pfam" id="PF00550">
    <property type="entry name" value="PP-binding"/>
    <property type="match status" value="1"/>
</dbReference>
<evidence type="ECO:0000313" key="7">
    <source>
        <dbReference type="EMBL" id="GAA1956891.1"/>
    </source>
</evidence>
<dbReference type="Pfam" id="PF16197">
    <property type="entry name" value="KAsynt_C_assoc"/>
    <property type="match status" value="1"/>
</dbReference>
<protein>
    <recommendedName>
        <fullName evidence="6">Ketosynthase family 3 (KS3) domain-containing protein</fullName>
    </recommendedName>
</protein>
<dbReference type="InterPro" id="IPR014030">
    <property type="entry name" value="Ketoacyl_synth_N"/>
</dbReference>
<name>A0ABN2QR47_9PSEU</name>
<dbReference type="SMART" id="SM00827">
    <property type="entry name" value="PKS_AT"/>
    <property type="match status" value="1"/>
</dbReference>
<dbReference type="Gene3D" id="3.40.50.720">
    <property type="entry name" value="NAD(P)-binding Rossmann-like Domain"/>
    <property type="match status" value="1"/>
</dbReference>
<dbReference type="Gene3D" id="1.10.1200.10">
    <property type="entry name" value="ACP-like"/>
    <property type="match status" value="1"/>
</dbReference>
<keyword evidence="3" id="KW-0808">Transferase</keyword>
<dbReference type="Gene3D" id="3.40.47.10">
    <property type="match status" value="1"/>
</dbReference>
<keyword evidence="8" id="KW-1185">Reference proteome</keyword>
<feature type="region of interest" description="Disordered" evidence="5">
    <location>
        <begin position="918"/>
        <end position="963"/>
    </location>
</feature>
<dbReference type="PROSITE" id="PS52004">
    <property type="entry name" value="KS3_2"/>
    <property type="match status" value="1"/>
</dbReference>
<evidence type="ECO:0000256" key="5">
    <source>
        <dbReference type="SAM" id="MobiDB-lite"/>
    </source>
</evidence>
<dbReference type="PANTHER" id="PTHR43775">
    <property type="entry name" value="FATTY ACID SYNTHASE"/>
    <property type="match status" value="1"/>
</dbReference>
<evidence type="ECO:0000256" key="4">
    <source>
        <dbReference type="ARBA" id="ARBA00023315"/>
    </source>
</evidence>
<dbReference type="InterPro" id="IPR014031">
    <property type="entry name" value="Ketoacyl_synth_C"/>
</dbReference>
<dbReference type="Pfam" id="PF00109">
    <property type="entry name" value="ketoacyl-synt"/>
    <property type="match status" value="1"/>
</dbReference>
<dbReference type="SMART" id="SM00822">
    <property type="entry name" value="PKS_KR"/>
    <property type="match status" value="1"/>
</dbReference>
<dbReference type="RefSeq" id="WP_344417755.1">
    <property type="nucleotide sequence ID" value="NZ_BAAANN010000010.1"/>
</dbReference>
<dbReference type="InterPro" id="IPR036291">
    <property type="entry name" value="NAD(P)-bd_dom_sf"/>
</dbReference>
<feature type="domain" description="Ketosynthase family 3 (KS3)" evidence="6">
    <location>
        <begin position="10"/>
        <end position="459"/>
    </location>
</feature>